<proteinExistence type="predicted"/>
<evidence type="ECO:0000313" key="1">
    <source>
        <dbReference type="EMBL" id="XFO74832.1"/>
    </source>
</evidence>
<dbReference type="EMBL" id="CP155571">
    <property type="protein sequence ID" value="XFO74832.1"/>
    <property type="molecule type" value="Genomic_DNA"/>
</dbReference>
<reference evidence="1" key="1">
    <citation type="submission" date="2024-05" db="EMBL/GenBank/DDBJ databases">
        <title>Isolation and characterization of Sporomusa carbonis sp. nov., a carboxydotrophic hydrogenogen in the genus of Sporomusa isolated from a charcoal burning pile.</title>
        <authorList>
            <person name="Boeer T."/>
            <person name="Rosenbaum F."/>
            <person name="Eysell L."/>
            <person name="Mueller V."/>
            <person name="Daniel R."/>
            <person name="Poehlein A."/>
        </authorList>
    </citation>
    <scope>NUCLEOTIDE SEQUENCE [LARGE SCALE GENOMIC DNA]</scope>
    <source>
        <strain evidence="1">DSM 3132</strain>
    </source>
</reference>
<organism evidence="1 2">
    <name type="scientific">Sporomusa acidovorans (strain ATCC 49682 / DSM 3132 / Mol)</name>
    <dbReference type="NCBI Taxonomy" id="1123286"/>
    <lineage>
        <taxon>Bacteria</taxon>
        <taxon>Bacillati</taxon>
        <taxon>Bacillota</taxon>
        <taxon>Negativicutes</taxon>
        <taxon>Selenomonadales</taxon>
        <taxon>Sporomusaceae</taxon>
        <taxon>Sporomusa</taxon>
    </lineage>
</organism>
<protein>
    <submittedName>
        <fullName evidence="1">Uncharacterized protein</fullName>
    </submittedName>
</protein>
<evidence type="ECO:0000313" key="2">
    <source>
        <dbReference type="Proteomes" id="UP000216052"/>
    </source>
</evidence>
<name>A0ABZ3JAB9_SPOA4</name>
<dbReference type="Proteomes" id="UP000216052">
    <property type="component" value="Chromosome"/>
</dbReference>
<accession>A0ABZ3JAB9</accession>
<sequence length="31" mass="3474">MLLSAKRCRLSLLLFNFEKGVLIAKINVVLA</sequence>
<gene>
    <name evidence="1" type="ORF">SPACI_049430</name>
</gene>
<keyword evidence="2" id="KW-1185">Reference proteome</keyword>